<evidence type="ECO:0000256" key="6">
    <source>
        <dbReference type="SAM" id="MobiDB-lite"/>
    </source>
</evidence>
<comment type="caution">
    <text evidence="8">The sequence shown here is derived from an EMBL/GenBank/DDBJ whole genome shotgun (WGS) entry which is preliminary data.</text>
</comment>
<sequence>MPSKRPLKDSNDTTAEIDAPQRSSRESKKCNECRRRHVKCDEQRPKCSNCVKTNADCSYSHRGIRYDHISDRQKRDDMYTEIDDISKRVEVLLTKLQKEPIYDDVARLALGYGWEVTMSPGGQKQINTNIETTSQLAALVPNALSEVYVPGQSRSSSQPPLSSSSTSSASSSPSSRGYLSLSSASTSTSTSTSTSATNTVLSTATNAKSSSSIKPRKTKRVTLESYVAAYTNPSIHVLSNAIATCPSLFTAIMSPRLLSQFAGHPQLSMLHTSACCTLSLNSCIHNPQGLFTSSTLASFDSPNSGSVSGPGMNDLTSISNLTSKDLSHYLGTNVDELTHFPPQPRFAECSLANLYWNLLKTAKLLDDGNFSQAYVNLGVMITKVFTLELHCPDGYKQFKTPLEKEAAKRIFWSIWLFDTQMPLLQEGRPTIKLEDITIDKPCSLKEYTNEEMLSTSSSTIQTHTQSSASVSPSLSSPSTALAIEEDDEDIYHTKCLRYLVEVRHIRVQLENTLASFQGWDDDKAVLSMITQQMRMLRRYYEHLDDKLKLEAYLKDNTSIGWALRAKSILLLEHAMNWLVLFDRFLPLRNEEKPVTPFPANMAVHFCRQAADAMSLVFEKWLTAQNDCQFRWFFSHFVNCLEIHKYIATYSAEHTVHKWKAYASLNFMMYCLREIPVVELPMGRRVHNDLCQLVVKLRDIVGNCWNPTEEHDLIDSFTKYFSDWRPSFDVMDTNDNGSLFAKESSTMFIIIQMQKKGKPAPSPTVFTPSNGASSILPSSGTTGVTVA</sequence>
<keyword evidence="4" id="KW-0804">Transcription</keyword>
<dbReference type="Pfam" id="PF00172">
    <property type="entry name" value="Zn_clus"/>
    <property type="match status" value="1"/>
</dbReference>
<proteinExistence type="predicted"/>
<dbReference type="PANTHER" id="PTHR47338:SF5">
    <property type="entry name" value="ZN(II)2CYS6 TRANSCRIPTION FACTOR (EUROFUNG)"/>
    <property type="match status" value="1"/>
</dbReference>
<dbReference type="EMBL" id="MCGE01000023">
    <property type="protein sequence ID" value="ORZ10856.1"/>
    <property type="molecule type" value="Genomic_DNA"/>
</dbReference>
<dbReference type="GO" id="GO:0003677">
    <property type="term" value="F:DNA binding"/>
    <property type="evidence" value="ECO:0007669"/>
    <property type="project" value="InterPro"/>
</dbReference>
<feature type="domain" description="Zn(2)-C6 fungal-type" evidence="7">
    <location>
        <begin position="29"/>
        <end position="59"/>
    </location>
</feature>
<feature type="compositionally biased region" description="Basic and acidic residues" evidence="6">
    <location>
        <begin position="1"/>
        <end position="11"/>
    </location>
</feature>
<keyword evidence="5" id="KW-0539">Nucleus</keyword>
<dbReference type="OrthoDB" id="4937900at2759"/>
<dbReference type="GO" id="GO:0005634">
    <property type="term" value="C:nucleus"/>
    <property type="evidence" value="ECO:0007669"/>
    <property type="project" value="UniProtKB-SubCell"/>
</dbReference>
<name>A0A1X2I7F1_9FUNG</name>
<evidence type="ECO:0000259" key="7">
    <source>
        <dbReference type="PROSITE" id="PS50048"/>
    </source>
</evidence>
<dbReference type="GO" id="GO:0000981">
    <property type="term" value="F:DNA-binding transcription factor activity, RNA polymerase II-specific"/>
    <property type="evidence" value="ECO:0007669"/>
    <property type="project" value="InterPro"/>
</dbReference>
<evidence type="ECO:0000256" key="2">
    <source>
        <dbReference type="ARBA" id="ARBA00022723"/>
    </source>
</evidence>
<dbReference type="SMART" id="SM00066">
    <property type="entry name" value="GAL4"/>
    <property type="match status" value="1"/>
</dbReference>
<feature type="region of interest" description="Disordered" evidence="6">
    <location>
        <begin position="757"/>
        <end position="786"/>
    </location>
</feature>
<dbReference type="InterPro" id="IPR036864">
    <property type="entry name" value="Zn2-C6_fun-type_DNA-bd_sf"/>
</dbReference>
<dbReference type="GO" id="GO:0008270">
    <property type="term" value="F:zinc ion binding"/>
    <property type="evidence" value="ECO:0007669"/>
    <property type="project" value="InterPro"/>
</dbReference>
<dbReference type="InterPro" id="IPR007219">
    <property type="entry name" value="XnlR_reg_dom"/>
</dbReference>
<dbReference type="InterPro" id="IPR001138">
    <property type="entry name" value="Zn2Cys6_DnaBD"/>
</dbReference>
<dbReference type="Gene3D" id="4.10.240.10">
    <property type="entry name" value="Zn(2)-C6 fungal-type DNA-binding domain"/>
    <property type="match status" value="1"/>
</dbReference>
<evidence type="ECO:0000313" key="8">
    <source>
        <dbReference type="EMBL" id="ORZ10856.1"/>
    </source>
</evidence>
<dbReference type="CDD" id="cd12148">
    <property type="entry name" value="fungal_TF_MHR"/>
    <property type="match status" value="1"/>
</dbReference>
<organism evidence="8 9">
    <name type="scientific">Absidia repens</name>
    <dbReference type="NCBI Taxonomy" id="90262"/>
    <lineage>
        <taxon>Eukaryota</taxon>
        <taxon>Fungi</taxon>
        <taxon>Fungi incertae sedis</taxon>
        <taxon>Mucoromycota</taxon>
        <taxon>Mucoromycotina</taxon>
        <taxon>Mucoromycetes</taxon>
        <taxon>Mucorales</taxon>
        <taxon>Cunninghamellaceae</taxon>
        <taxon>Absidia</taxon>
    </lineage>
</organism>
<evidence type="ECO:0000256" key="4">
    <source>
        <dbReference type="ARBA" id="ARBA00023163"/>
    </source>
</evidence>
<dbReference type="SUPFAM" id="SSF57701">
    <property type="entry name" value="Zn2/Cys6 DNA-binding domain"/>
    <property type="match status" value="1"/>
</dbReference>
<dbReference type="InterPro" id="IPR050815">
    <property type="entry name" value="TF_fung"/>
</dbReference>
<feature type="region of interest" description="Disordered" evidence="6">
    <location>
        <begin position="1"/>
        <end position="28"/>
    </location>
</feature>
<accession>A0A1X2I7F1</accession>
<gene>
    <name evidence="8" type="ORF">BCR42DRAFT_494394</name>
</gene>
<keyword evidence="9" id="KW-1185">Reference proteome</keyword>
<keyword evidence="3" id="KW-0805">Transcription regulation</keyword>
<dbReference type="CDD" id="cd00067">
    <property type="entry name" value="GAL4"/>
    <property type="match status" value="1"/>
</dbReference>
<evidence type="ECO:0000256" key="5">
    <source>
        <dbReference type="ARBA" id="ARBA00023242"/>
    </source>
</evidence>
<dbReference type="Proteomes" id="UP000193560">
    <property type="component" value="Unassembled WGS sequence"/>
</dbReference>
<comment type="subcellular location">
    <subcellularLocation>
        <location evidence="1">Nucleus</location>
    </subcellularLocation>
</comment>
<feature type="region of interest" description="Disordered" evidence="6">
    <location>
        <begin position="150"/>
        <end position="198"/>
    </location>
</feature>
<feature type="compositionally biased region" description="Polar residues" evidence="6">
    <location>
        <begin position="763"/>
        <end position="786"/>
    </location>
</feature>
<dbReference type="Pfam" id="PF04082">
    <property type="entry name" value="Fungal_trans"/>
    <property type="match status" value="1"/>
</dbReference>
<protein>
    <recommendedName>
        <fullName evidence="7">Zn(2)-C6 fungal-type domain-containing protein</fullName>
    </recommendedName>
</protein>
<evidence type="ECO:0000313" key="9">
    <source>
        <dbReference type="Proteomes" id="UP000193560"/>
    </source>
</evidence>
<keyword evidence="2" id="KW-0479">Metal-binding</keyword>
<evidence type="ECO:0000256" key="1">
    <source>
        <dbReference type="ARBA" id="ARBA00004123"/>
    </source>
</evidence>
<reference evidence="8 9" key="1">
    <citation type="submission" date="2016-07" db="EMBL/GenBank/DDBJ databases">
        <title>Pervasive Adenine N6-methylation of Active Genes in Fungi.</title>
        <authorList>
            <consortium name="DOE Joint Genome Institute"/>
            <person name="Mondo S.J."/>
            <person name="Dannebaum R.O."/>
            <person name="Kuo R.C."/>
            <person name="Labutti K."/>
            <person name="Haridas S."/>
            <person name="Kuo A."/>
            <person name="Salamov A."/>
            <person name="Ahrendt S.R."/>
            <person name="Lipzen A."/>
            <person name="Sullivan W."/>
            <person name="Andreopoulos W.B."/>
            <person name="Clum A."/>
            <person name="Lindquist E."/>
            <person name="Daum C."/>
            <person name="Ramamoorthy G.K."/>
            <person name="Gryganskyi A."/>
            <person name="Culley D."/>
            <person name="Magnuson J.K."/>
            <person name="James T.Y."/>
            <person name="O'Malley M.A."/>
            <person name="Stajich J.E."/>
            <person name="Spatafora J.W."/>
            <person name="Visel A."/>
            <person name="Grigoriev I.V."/>
        </authorList>
    </citation>
    <scope>NUCLEOTIDE SEQUENCE [LARGE SCALE GENOMIC DNA]</scope>
    <source>
        <strain evidence="8 9">NRRL 1336</strain>
    </source>
</reference>
<dbReference type="STRING" id="90262.A0A1X2I7F1"/>
<dbReference type="PANTHER" id="PTHR47338">
    <property type="entry name" value="ZN(II)2CYS6 TRANSCRIPTION FACTOR (EUROFUNG)-RELATED"/>
    <property type="match status" value="1"/>
</dbReference>
<dbReference type="GO" id="GO:0006351">
    <property type="term" value="P:DNA-templated transcription"/>
    <property type="evidence" value="ECO:0007669"/>
    <property type="project" value="InterPro"/>
</dbReference>
<dbReference type="AlphaFoldDB" id="A0A1X2I7F1"/>
<dbReference type="PROSITE" id="PS50048">
    <property type="entry name" value="ZN2_CY6_FUNGAL_2"/>
    <property type="match status" value="1"/>
</dbReference>
<evidence type="ECO:0000256" key="3">
    <source>
        <dbReference type="ARBA" id="ARBA00023015"/>
    </source>
</evidence>